<organism evidence="7 8">
    <name type="scientific">Pseudohongiella spirulinae</name>
    <dbReference type="NCBI Taxonomy" id="1249552"/>
    <lineage>
        <taxon>Bacteria</taxon>
        <taxon>Pseudomonadati</taxon>
        <taxon>Pseudomonadota</taxon>
        <taxon>Gammaproteobacteria</taxon>
        <taxon>Pseudomonadales</taxon>
        <taxon>Pseudohongiellaceae</taxon>
        <taxon>Pseudohongiella</taxon>
    </lineage>
</organism>
<evidence type="ECO:0000256" key="3">
    <source>
        <dbReference type="HAMAP-Rule" id="MF_00296"/>
    </source>
</evidence>
<dbReference type="AlphaFoldDB" id="A0A0S2KET8"/>
<evidence type="ECO:0000256" key="5">
    <source>
        <dbReference type="SAM" id="SignalP"/>
    </source>
</evidence>
<dbReference type="KEGG" id="pspi:PS2015_2205"/>
<gene>
    <name evidence="7" type="ORF">PS2015_2205</name>
</gene>
<dbReference type="InterPro" id="IPR008220">
    <property type="entry name" value="HAT_MetX-like"/>
</dbReference>
<dbReference type="GO" id="GO:0009092">
    <property type="term" value="P:homoserine metabolic process"/>
    <property type="evidence" value="ECO:0007669"/>
    <property type="project" value="TreeGrafter"/>
</dbReference>
<dbReference type="GO" id="GO:0004414">
    <property type="term" value="F:homoserine O-acetyltransferase activity"/>
    <property type="evidence" value="ECO:0007669"/>
    <property type="project" value="TreeGrafter"/>
</dbReference>
<dbReference type="PANTHER" id="PTHR32268:SF11">
    <property type="entry name" value="HOMOSERINE O-ACETYLTRANSFERASE"/>
    <property type="match status" value="1"/>
</dbReference>
<evidence type="ECO:0000313" key="7">
    <source>
        <dbReference type="EMBL" id="ALO46840.1"/>
    </source>
</evidence>
<protein>
    <recommendedName>
        <fullName evidence="3">Probable acyltransferase</fullName>
        <ecNumber evidence="3">2.3.1.-</ecNumber>
    </recommendedName>
</protein>
<comment type="caution">
    <text evidence="3">Lacks conserved residue(s) required for the propagation of feature annotation.</text>
</comment>
<dbReference type="Gene3D" id="1.10.1740.110">
    <property type="match status" value="1"/>
</dbReference>
<dbReference type="InterPro" id="IPR029058">
    <property type="entry name" value="AB_hydrolase_fold"/>
</dbReference>
<reference evidence="7 8" key="1">
    <citation type="submission" date="2015-11" db="EMBL/GenBank/DDBJ databases">
        <authorList>
            <person name="Zhang Y."/>
            <person name="Guo Z."/>
        </authorList>
    </citation>
    <scope>NUCLEOTIDE SEQUENCE [LARGE SCALE GENOMIC DNA]</scope>
    <source>
        <strain evidence="7 8">KCTC 32221</strain>
    </source>
</reference>
<feature type="active site" description="Nucleophile" evidence="4">
    <location>
        <position position="184"/>
    </location>
</feature>
<keyword evidence="2 3" id="KW-0808">Transferase</keyword>
<dbReference type="EC" id="2.3.1.-" evidence="3"/>
<feature type="chain" id="PRO_5006601519" description="Probable acyltransferase" evidence="5">
    <location>
        <begin position="26"/>
        <end position="401"/>
    </location>
</feature>
<comment type="subunit">
    <text evidence="3">Homodimer.</text>
</comment>
<dbReference type="Proteomes" id="UP000065641">
    <property type="component" value="Chromosome"/>
</dbReference>
<dbReference type="RefSeq" id="WP_237113315.1">
    <property type="nucleotide sequence ID" value="NZ_CP013189.1"/>
</dbReference>
<keyword evidence="8" id="KW-1185">Reference proteome</keyword>
<sequence length="401" mass="43463" precursor="true">MNQSFKVFCQMIGLATVLSGAVCLAAADDNSVGLVNKQTFSTHDFQTFNGSEIPVVNIGWEAYGELNANKDNVILITHFFSGNSHAAGRYTEDDALPGYWDSIIGPGKAIDTNRYYVISSDTLVNQEPHNPLVTTTGPASINPSTGEPYGLDFPVVTIRDFVNVQKALLDSLGISRLHAVIGASMGSLQALDWATAYPDFVERVISVIGGGAVDPWTIATLQQWANPILADPNWNNGDYYGGEAPLAGLRQALGMVTLQAMHPLMFNQLYAASGPGESAPLHDIRANFTVVDQLNAAADARTTFADANHVLYLVRANQLFMAGFSENLRAGLSRVSAKTLFLPASNDLLLQPYLARTAHETLMELGKTSYYEEIDGPWGHLDGVYLIDQKAELIEQFLSTD</sequence>
<dbReference type="Pfam" id="PF00561">
    <property type="entry name" value="Abhydrolase_1"/>
    <property type="match status" value="1"/>
</dbReference>
<feature type="domain" description="AB hydrolase-1" evidence="6">
    <location>
        <begin position="152"/>
        <end position="381"/>
    </location>
</feature>
<keyword evidence="1 3" id="KW-0028">Amino-acid biosynthesis</keyword>
<dbReference type="PATRIC" id="fig|1249552.3.peg.2218"/>
<dbReference type="GO" id="GO:0005737">
    <property type="term" value="C:cytoplasm"/>
    <property type="evidence" value="ECO:0007669"/>
    <property type="project" value="UniProtKB-SubCell"/>
</dbReference>
<dbReference type="EMBL" id="CP013189">
    <property type="protein sequence ID" value="ALO46840.1"/>
    <property type="molecule type" value="Genomic_DNA"/>
</dbReference>
<dbReference type="HAMAP" id="MF_00296">
    <property type="entry name" value="MetX_acyltransf"/>
    <property type="match status" value="1"/>
</dbReference>
<dbReference type="ESTHER" id="9gamm-a0a0s2ket8">
    <property type="family name" value="Homoserine_transacetylase"/>
</dbReference>
<name>A0A0S2KET8_9GAMM</name>
<keyword evidence="5" id="KW-0732">Signal</keyword>
<comment type="similarity">
    <text evidence="3">Belongs to the AB hydrolase superfamily. MetX family.</text>
</comment>
<proteinExistence type="inferred from homology"/>
<evidence type="ECO:0000256" key="1">
    <source>
        <dbReference type="ARBA" id="ARBA00022605"/>
    </source>
</evidence>
<keyword evidence="3" id="KW-0963">Cytoplasm</keyword>
<evidence type="ECO:0000256" key="4">
    <source>
        <dbReference type="PIRSR" id="PIRSR000443-1"/>
    </source>
</evidence>
<feature type="signal peptide" evidence="5">
    <location>
        <begin position="1"/>
        <end position="25"/>
    </location>
</feature>
<dbReference type="InterPro" id="IPR000073">
    <property type="entry name" value="AB_hydrolase_1"/>
</dbReference>
<feature type="active site" evidence="4">
    <location>
        <position position="380"/>
    </location>
</feature>
<dbReference type="PANTHER" id="PTHR32268">
    <property type="entry name" value="HOMOSERINE O-ACETYLTRANSFERASE"/>
    <property type="match status" value="1"/>
</dbReference>
<dbReference type="SUPFAM" id="SSF53474">
    <property type="entry name" value="alpha/beta-Hydrolases"/>
    <property type="match status" value="1"/>
</dbReference>
<evidence type="ECO:0000256" key="2">
    <source>
        <dbReference type="ARBA" id="ARBA00022679"/>
    </source>
</evidence>
<evidence type="ECO:0000313" key="8">
    <source>
        <dbReference type="Proteomes" id="UP000065641"/>
    </source>
</evidence>
<dbReference type="NCBIfam" id="NF005262">
    <property type="entry name" value="PRK06765.1"/>
    <property type="match status" value="1"/>
</dbReference>
<dbReference type="PIRSF" id="PIRSF000443">
    <property type="entry name" value="Homoser_Ac_trans"/>
    <property type="match status" value="1"/>
</dbReference>
<evidence type="ECO:0000259" key="6">
    <source>
        <dbReference type="Pfam" id="PF00561"/>
    </source>
</evidence>
<feature type="active site" evidence="3 4">
    <location>
        <position position="347"/>
    </location>
</feature>
<accession>A0A0S2KET8</accession>
<keyword evidence="3" id="KW-0012">Acyltransferase</keyword>
<comment type="subcellular location">
    <subcellularLocation>
        <location evidence="3">Cytoplasm</location>
    </subcellularLocation>
</comment>
<dbReference type="STRING" id="1249552.PS2015_2205"/>
<dbReference type="GO" id="GO:0009086">
    <property type="term" value="P:methionine biosynthetic process"/>
    <property type="evidence" value="ECO:0007669"/>
    <property type="project" value="TreeGrafter"/>
</dbReference>
<dbReference type="Gene3D" id="3.40.50.1820">
    <property type="entry name" value="alpha/beta hydrolase"/>
    <property type="match status" value="1"/>
</dbReference>